<dbReference type="InterPro" id="IPR003137">
    <property type="entry name" value="PA_domain"/>
</dbReference>
<dbReference type="InterPro" id="IPR045051">
    <property type="entry name" value="SBT"/>
</dbReference>
<dbReference type="PROSITE" id="PS00138">
    <property type="entry name" value="SUBTILASE_SER"/>
    <property type="match status" value="1"/>
</dbReference>
<feature type="chain" id="PRO_5032387365" evidence="6">
    <location>
        <begin position="27"/>
        <end position="1093"/>
    </location>
</feature>
<dbReference type="InterPro" id="IPR023828">
    <property type="entry name" value="Peptidase_S8_Ser-AS"/>
</dbReference>
<keyword evidence="1 5" id="KW-0645">Protease</keyword>
<evidence type="ECO:0000256" key="4">
    <source>
        <dbReference type="PIRSR" id="PIRSR615500-1"/>
    </source>
</evidence>
<dbReference type="InterPro" id="IPR034197">
    <property type="entry name" value="Peptidases_S8_3"/>
</dbReference>
<evidence type="ECO:0000313" key="10">
    <source>
        <dbReference type="Proteomes" id="UP000588068"/>
    </source>
</evidence>
<evidence type="ECO:0000256" key="5">
    <source>
        <dbReference type="PROSITE-ProRule" id="PRU01240"/>
    </source>
</evidence>
<dbReference type="Proteomes" id="UP000588068">
    <property type="component" value="Unassembled WGS sequence"/>
</dbReference>
<feature type="active site" description="Charge relay system" evidence="4 5">
    <location>
        <position position="196"/>
    </location>
</feature>
<dbReference type="CDD" id="cd02120">
    <property type="entry name" value="PA_subtilisin_like"/>
    <property type="match status" value="1"/>
</dbReference>
<dbReference type="PRINTS" id="PR00723">
    <property type="entry name" value="SUBTILISIN"/>
</dbReference>
<accession>A0A841HMF7</accession>
<dbReference type="RefSeq" id="WP_281382747.1">
    <property type="nucleotide sequence ID" value="NZ_JACHHZ010000003.1"/>
</dbReference>
<keyword evidence="10" id="KW-1185">Reference proteome</keyword>
<feature type="active site" description="Charge relay system" evidence="4 5">
    <location>
        <position position="276"/>
    </location>
</feature>
<feature type="domain" description="PA" evidence="8">
    <location>
        <begin position="444"/>
        <end position="516"/>
    </location>
</feature>
<evidence type="ECO:0000259" key="7">
    <source>
        <dbReference type="Pfam" id="PF00082"/>
    </source>
</evidence>
<dbReference type="InterPro" id="IPR036852">
    <property type="entry name" value="Peptidase_S8/S53_dom_sf"/>
</dbReference>
<dbReference type="Pfam" id="PF00082">
    <property type="entry name" value="Peptidase_S8"/>
    <property type="match status" value="1"/>
</dbReference>
<feature type="active site" description="Charge relay system" evidence="4 5">
    <location>
        <position position="597"/>
    </location>
</feature>
<dbReference type="PANTHER" id="PTHR10795">
    <property type="entry name" value="PROPROTEIN CONVERTASE SUBTILISIN/KEXIN"/>
    <property type="match status" value="1"/>
</dbReference>
<evidence type="ECO:0000313" key="9">
    <source>
        <dbReference type="EMBL" id="MBB6094287.1"/>
    </source>
</evidence>
<evidence type="ECO:0000256" key="2">
    <source>
        <dbReference type="ARBA" id="ARBA00022801"/>
    </source>
</evidence>
<dbReference type="Gene3D" id="3.50.30.30">
    <property type="match status" value="1"/>
</dbReference>
<keyword evidence="2 5" id="KW-0378">Hydrolase</keyword>
<gene>
    <name evidence="9" type="ORF">HNQ60_003168</name>
</gene>
<comment type="similarity">
    <text evidence="5">Belongs to the peptidase S8 family.</text>
</comment>
<dbReference type="InterPro" id="IPR000209">
    <property type="entry name" value="Peptidase_S8/S53_dom"/>
</dbReference>
<keyword evidence="3 5" id="KW-0720">Serine protease</keyword>
<dbReference type="AlphaFoldDB" id="A0A841HMF7"/>
<dbReference type="Pfam" id="PF02225">
    <property type="entry name" value="PA"/>
    <property type="match status" value="1"/>
</dbReference>
<dbReference type="Gene3D" id="3.40.50.200">
    <property type="entry name" value="Peptidase S8/S53 domain"/>
    <property type="match status" value="1"/>
</dbReference>
<feature type="domain" description="Peptidase S8/S53" evidence="7">
    <location>
        <begin position="187"/>
        <end position="637"/>
    </location>
</feature>
<evidence type="ECO:0000259" key="8">
    <source>
        <dbReference type="Pfam" id="PF02225"/>
    </source>
</evidence>
<dbReference type="GO" id="GO:0006508">
    <property type="term" value="P:proteolysis"/>
    <property type="evidence" value="ECO:0007669"/>
    <property type="project" value="UniProtKB-KW"/>
</dbReference>
<reference evidence="9 10" key="1">
    <citation type="submission" date="2020-08" db="EMBL/GenBank/DDBJ databases">
        <title>Genomic Encyclopedia of Type Strains, Phase IV (KMG-IV): sequencing the most valuable type-strain genomes for metagenomic binning, comparative biology and taxonomic classification.</title>
        <authorList>
            <person name="Goeker M."/>
        </authorList>
    </citation>
    <scope>NUCLEOTIDE SEQUENCE [LARGE SCALE GENOMIC DNA]</scope>
    <source>
        <strain evidence="9 10">DSM 26723</strain>
    </source>
</reference>
<sequence>MWMRPPRRFLPSLFVALSTVSLCGTAAEAPRQMRATSLEPSSAVQNAVKQSRREPKLVSVIVKFDADSVAAAASEPVASAAGAASTTRQLDMRSAASGRQLNLLASKRAAFTTAAARSVPRARVVHDLSVVLGGVSVVVPENEVEALRRLPGVQRVYRDRLLRPQTDTTPKFIGVDELWANGPEGRGQGVVVGILDSGAWPEHPSFSDPDPNGKPFPEPPATWTGTACEFGSAVAGDAPFACNNKLIGARRFMDTYDLIVGLLPSEFPSARDDNGHGTHTASTSIGNNNVSASVFSVPRGKVSGIAPRAHLAVYKVCGDLGCFVSDSAAAVQQAIVDGVNVINFSIGGGEEPYADPVSLAFLDAYNAGVFVAASAGNSGPGPDTVSHVEPWVTTVAASTEARQFLSDLTVRASNGDTFRASGASITKGISTATTIVDAAAAPFNDPLCQNGTADNAFAGAVVLCQRGVNARVEKSFNVQQRGGVGMILYNATPLGTVTDNHFVPTVHLEDTDGTALLAFLTAHAGETASFTTGRVAPGQPDVMASFSSRGGPGQVLGISKPDVTAPGVQVLAGNTPLPATPLGGPQGQLFQAINGTSMSSPHVAGAAAALKGLHPDWSPGQIKSALMLTAWKFVAKEDGETFTTPFDRGSGRIRVDDADNPGISISASGQDFIDNQANLSLANYPSLYVPSNPGIVSVERTLRSEVFSKRIWLAAPLAPNDVKVTVSPALFLLPAGGDQTVTITVDASAVPIGETRHANVTFLSGAFIADFPITIVRQEAPLAFTHTCTPATFPNGGTTNCTLSLTNPTFEPANVVLTDQLPSQLRLQSVNGATQIDSRNFAFTGVVNGITPPTVSVAPGSLFGYIPLAAFGVAPIAGLGDESIVNFTTPAFRFGGESNTRLGVTSNGYVVVGGGTVADVDFINSDFPDENPPNNVLAPFWTDLNPADGGAIRIGVLTDGVGSWIVVDYEAVPTYFFGELKTFQIWIGIQPTEDITFAYDPANLPGDGDLGFLTVGAENRFGNRGQAYIFDTPGGPTQDLRVTSGELLPGETKTITYSARGVNRGKWKNCARASSAELYFGAATACTNGEVTK</sequence>
<evidence type="ECO:0000256" key="6">
    <source>
        <dbReference type="SAM" id="SignalP"/>
    </source>
</evidence>
<dbReference type="GO" id="GO:0004252">
    <property type="term" value="F:serine-type endopeptidase activity"/>
    <property type="evidence" value="ECO:0007669"/>
    <property type="project" value="UniProtKB-UniRule"/>
</dbReference>
<keyword evidence="6" id="KW-0732">Signal</keyword>
<name>A0A841HMF7_9GAMM</name>
<feature type="signal peptide" evidence="6">
    <location>
        <begin position="1"/>
        <end position="26"/>
    </location>
</feature>
<comment type="caution">
    <text evidence="9">The sequence shown here is derived from an EMBL/GenBank/DDBJ whole genome shotgun (WGS) entry which is preliminary data.</text>
</comment>
<dbReference type="SUPFAM" id="SSF52743">
    <property type="entry name" value="Subtilisin-like"/>
    <property type="match status" value="1"/>
</dbReference>
<dbReference type="CDD" id="cd04852">
    <property type="entry name" value="Peptidases_S8_3"/>
    <property type="match status" value="1"/>
</dbReference>
<dbReference type="InterPro" id="IPR015500">
    <property type="entry name" value="Peptidase_S8_subtilisin-rel"/>
</dbReference>
<proteinExistence type="inferred from homology"/>
<evidence type="ECO:0000256" key="3">
    <source>
        <dbReference type="ARBA" id="ARBA00022825"/>
    </source>
</evidence>
<protein>
    <submittedName>
        <fullName evidence="9">Subtilisin family serine protease</fullName>
    </submittedName>
</protein>
<organism evidence="9 10">
    <name type="scientific">Povalibacter uvarum</name>
    <dbReference type="NCBI Taxonomy" id="732238"/>
    <lineage>
        <taxon>Bacteria</taxon>
        <taxon>Pseudomonadati</taxon>
        <taxon>Pseudomonadota</taxon>
        <taxon>Gammaproteobacteria</taxon>
        <taxon>Steroidobacterales</taxon>
        <taxon>Steroidobacteraceae</taxon>
        <taxon>Povalibacter</taxon>
    </lineage>
</organism>
<dbReference type="EMBL" id="JACHHZ010000003">
    <property type="protein sequence ID" value="MBB6094287.1"/>
    <property type="molecule type" value="Genomic_DNA"/>
</dbReference>
<evidence type="ECO:0000256" key="1">
    <source>
        <dbReference type="ARBA" id="ARBA00022670"/>
    </source>
</evidence>
<dbReference type="PROSITE" id="PS51892">
    <property type="entry name" value="SUBTILASE"/>
    <property type="match status" value="1"/>
</dbReference>